<keyword evidence="3" id="KW-0239">DNA-directed DNA polymerase</keyword>
<feature type="domain" description="DNA polymerase Y-family little finger" evidence="1">
    <location>
        <begin position="2"/>
        <end position="92"/>
    </location>
</feature>
<dbReference type="InterPro" id="IPR025188">
    <property type="entry name" value="DUF4113"/>
</dbReference>
<name>A1VWD4_POLNA</name>
<dbReference type="InterPro" id="IPR017961">
    <property type="entry name" value="DNA_pol_Y-fam_little_finger"/>
</dbReference>
<dbReference type="HOGENOM" id="CLU_1494913_0_0_4"/>
<keyword evidence="4" id="KW-1185">Reference proteome</keyword>
<dbReference type="RefSeq" id="WP_011798333.1">
    <property type="nucleotide sequence ID" value="NC_008759.1"/>
</dbReference>
<geneLocation type="plasmid" evidence="3 4">
    <name>pPNAP03</name>
</geneLocation>
<dbReference type="EMBL" id="CP000532">
    <property type="protein sequence ID" value="ABM39962.1"/>
    <property type="molecule type" value="Genomic_DNA"/>
</dbReference>
<dbReference type="Pfam" id="PF11799">
    <property type="entry name" value="IMS_C"/>
    <property type="match status" value="1"/>
</dbReference>
<dbReference type="Proteomes" id="UP000000644">
    <property type="component" value="Plasmid pPNAP03"/>
</dbReference>
<evidence type="ECO:0000259" key="2">
    <source>
        <dbReference type="Pfam" id="PF13438"/>
    </source>
</evidence>
<protein>
    <submittedName>
        <fullName evidence="3">DNA-directed DNA polymerase</fullName>
    </submittedName>
</protein>
<dbReference type="OrthoDB" id="9808813at2"/>
<keyword evidence="3" id="KW-0548">Nucleotidyltransferase</keyword>
<gene>
    <name evidence="3" type="ordered locus">Pnap_4898</name>
</gene>
<dbReference type="GO" id="GO:0003887">
    <property type="term" value="F:DNA-directed DNA polymerase activity"/>
    <property type="evidence" value="ECO:0007669"/>
    <property type="project" value="UniProtKB-KW"/>
</dbReference>
<dbReference type="GO" id="GO:0006281">
    <property type="term" value="P:DNA repair"/>
    <property type="evidence" value="ECO:0007669"/>
    <property type="project" value="InterPro"/>
</dbReference>
<feature type="domain" description="DUF4113" evidence="2">
    <location>
        <begin position="126"/>
        <end position="178"/>
    </location>
</feature>
<keyword evidence="3" id="KW-0614">Plasmid</keyword>
<reference evidence="4" key="1">
    <citation type="journal article" date="2009" name="Environ. Microbiol.">
        <title>The genome of Polaromonas naphthalenivorans strain CJ2, isolated from coal tar-contaminated sediment, reveals physiological and metabolic versatility and evolution through extensive horizontal gene transfer.</title>
        <authorList>
            <person name="Yagi J.M."/>
            <person name="Sims D."/>
            <person name="Brettin T."/>
            <person name="Bruce D."/>
            <person name="Madsen E.L."/>
        </authorList>
    </citation>
    <scope>NUCLEOTIDE SEQUENCE [LARGE SCALE GENOMIC DNA]</scope>
    <source>
        <strain evidence="4">CJ2</strain>
        <plasmid evidence="4">Plasmid pPNAP03</plasmid>
    </source>
</reference>
<evidence type="ECO:0000313" key="4">
    <source>
        <dbReference type="Proteomes" id="UP000000644"/>
    </source>
</evidence>
<dbReference type="AlphaFoldDB" id="A1VWD4"/>
<evidence type="ECO:0000259" key="1">
    <source>
        <dbReference type="Pfam" id="PF11799"/>
    </source>
</evidence>
<evidence type="ECO:0000313" key="3">
    <source>
        <dbReference type="EMBL" id="ABM39962.1"/>
    </source>
</evidence>
<organism evidence="3 4">
    <name type="scientific">Polaromonas naphthalenivorans (strain CJ2)</name>
    <dbReference type="NCBI Taxonomy" id="365044"/>
    <lineage>
        <taxon>Bacteria</taxon>
        <taxon>Pseudomonadati</taxon>
        <taxon>Pseudomonadota</taxon>
        <taxon>Betaproteobacteria</taxon>
        <taxon>Burkholderiales</taxon>
        <taxon>Comamonadaceae</taxon>
        <taxon>Polaromonas</taxon>
    </lineage>
</organism>
<dbReference type="GO" id="GO:0003684">
    <property type="term" value="F:damaged DNA binding"/>
    <property type="evidence" value="ECO:0007669"/>
    <property type="project" value="InterPro"/>
</dbReference>
<proteinExistence type="predicted"/>
<keyword evidence="3" id="KW-0808">Transferase</keyword>
<accession>A1VWD4</accession>
<sequence length="180" mass="19725">MVSRSFGRWVTQAVDLATSVAEFTSRVADELCCQHSAAGALMVLIRPSSDTAVVVKAALVGLRLIYQFGFLYAKAGVMLVELRPQALRQDELDISAGFMPISQMAGAGRLEEELVAQSPPLRDRAKLMAKLDALNGRYGRGTLRFAAAGLENDQQAWAMKQVRRSPGYTTCWADMLIVRM</sequence>
<dbReference type="Pfam" id="PF13438">
    <property type="entry name" value="DUF4113"/>
    <property type="match status" value="1"/>
</dbReference>
<dbReference type="KEGG" id="pna:Pnap_4898"/>